<sequence>MKRYMKLLSMIALGLSIGSCVDDAVLPYEVQKPESIAQYEYLNAYDVLKSYIDRSKYPNFKLGTGITASDFNKKGIAYELVTTNFDEMTAGNAMKYASCVSDEGTMNFNTVSDFVQTAKEAGITIYGHTLAWHAQQNNKYLNGLIADKVIPVDPSTANHYLSMHQDTKANPWDGQVYYTLPSGAVLSQDTEYTLAFRAKASTPFNFQLWLMTMSSVDTTINGGTQIGTEWSDYSFSFSVSATDANTIKFVVGELEGDFCVDNVKLTAASSDENLIKNGDFEEENLFNWEKYSWHAVTYVIATDTETSGNAGYCLKLTNETAKPNNYSSQAWYKLETFLKSGVEYTFTCMAKATGAYDVAVFLQSTVGGEQGYFPSLAVGTSWNKCSISITPGKEDYFDKLTLNFGDFAGTILLDNVKLVESGSDENLISNSDFEAANIEGWSSWDGYESLSANGEGYSTGEQVEEMPAEEKKAKLTEAMENWIQGMMQACGGYVTTWDAVNEALSGGDNNGDGVYDLQSATRGTVSAEDAKNNFYWQDYLGDVDYVRIVVRLARKYFEEAGGNPSDLKLFINDYNLESDWDDNGKMKSMLKWIERWEEDGITKIDGIGTQMHVSCYMDPMTQKSKEDHVVKMFELMASSGKLIKISELDMGVVGADGIDVKTEDITFEQEQAMAKYYNFIVRKYFEIIPVAQQYGITHWSPTDSPAGSGWRADSPIGLWNLEYSRKPAYAGFADGLAGKNDVTEEE</sequence>
<dbReference type="AlphaFoldDB" id="A0A7J4Y1S5"/>
<evidence type="ECO:0000256" key="3">
    <source>
        <dbReference type="ARBA" id="ARBA00012590"/>
    </source>
</evidence>
<dbReference type="Gene3D" id="2.60.120.260">
    <property type="entry name" value="Galactose-binding domain-like"/>
    <property type="match status" value="2"/>
</dbReference>
<evidence type="ECO:0000313" key="14">
    <source>
        <dbReference type="Proteomes" id="UP000424805"/>
    </source>
</evidence>
<keyword evidence="4" id="KW-0858">Xylan degradation</keyword>
<evidence type="ECO:0000256" key="2">
    <source>
        <dbReference type="ARBA" id="ARBA00007495"/>
    </source>
</evidence>
<organism evidence="13 14">
    <name type="scientific">Bacteroides ovatus</name>
    <dbReference type="NCBI Taxonomy" id="28116"/>
    <lineage>
        <taxon>Bacteria</taxon>
        <taxon>Pseudomonadati</taxon>
        <taxon>Bacteroidota</taxon>
        <taxon>Bacteroidia</taxon>
        <taxon>Bacteroidales</taxon>
        <taxon>Bacteroidaceae</taxon>
        <taxon>Bacteroides</taxon>
    </lineage>
</organism>
<dbReference type="SMART" id="SM00633">
    <property type="entry name" value="Glyco_10"/>
    <property type="match status" value="1"/>
</dbReference>
<feature type="signal peptide" evidence="11">
    <location>
        <begin position="1"/>
        <end position="21"/>
    </location>
</feature>
<proteinExistence type="inferred from homology"/>
<keyword evidence="7 13" id="KW-0378">Hydrolase</keyword>
<comment type="catalytic activity">
    <reaction evidence="1">
        <text>Endohydrolysis of (1-&gt;4)-beta-D-xylosidic linkages in xylans.</text>
        <dbReference type="EC" id="3.2.1.8"/>
    </reaction>
</comment>
<dbReference type="SUPFAM" id="SSF49785">
    <property type="entry name" value="Galactose-binding domain-like"/>
    <property type="match status" value="2"/>
</dbReference>
<keyword evidence="6" id="KW-0677">Repeat</keyword>
<keyword evidence="10" id="KW-0624">Polysaccharide degradation</keyword>
<evidence type="ECO:0000256" key="6">
    <source>
        <dbReference type="ARBA" id="ARBA00022737"/>
    </source>
</evidence>
<accession>A0A7J4Y1S5</accession>
<dbReference type="EMBL" id="VWFP01000004">
    <property type="protein sequence ID" value="KAA4629092.1"/>
    <property type="molecule type" value="Genomic_DNA"/>
</dbReference>
<dbReference type="InterPro" id="IPR017853">
    <property type="entry name" value="GH"/>
</dbReference>
<dbReference type="InterPro" id="IPR008979">
    <property type="entry name" value="Galactose-bd-like_sf"/>
</dbReference>
<evidence type="ECO:0000256" key="5">
    <source>
        <dbReference type="ARBA" id="ARBA00022729"/>
    </source>
</evidence>
<dbReference type="Gene3D" id="3.20.20.80">
    <property type="entry name" value="Glycosidases"/>
    <property type="match status" value="1"/>
</dbReference>
<dbReference type="InterPro" id="IPR044846">
    <property type="entry name" value="GH10"/>
</dbReference>
<dbReference type="PANTHER" id="PTHR31490">
    <property type="entry name" value="GLYCOSYL HYDROLASE"/>
    <property type="match status" value="1"/>
</dbReference>
<evidence type="ECO:0000313" key="13">
    <source>
        <dbReference type="EMBL" id="KAA4629092.1"/>
    </source>
</evidence>
<evidence type="ECO:0000256" key="7">
    <source>
        <dbReference type="ARBA" id="ARBA00022801"/>
    </source>
</evidence>
<feature type="domain" description="GH10" evidence="12">
    <location>
        <begin position="444"/>
        <end position="736"/>
    </location>
</feature>
<dbReference type="Pfam" id="PF02018">
    <property type="entry name" value="CBM_4_9"/>
    <property type="match status" value="1"/>
</dbReference>
<reference evidence="13 14" key="1">
    <citation type="journal article" date="2019" name="Nat. Med.">
        <title>A library of human gut bacterial isolates paired with longitudinal multiomics data enables mechanistic microbiome research.</title>
        <authorList>
            <person name="Poyet M."/>
            <person name="Groussin M."/>
            <person name="Gibbons S.M."/>
            <person name="Avila-Pacheco J."/>
            <person name="Jiang X."/>
            <person name="Kearney S.M."/>
            <person name="Perrotta A.R."/>
            <person name="Berdy B."/>
            <person name="Zhao S."/>
            <person name="Lieberman T.D."/>
            <person name="Swanson P.K."/>
            <person name="Smith M."/>
            <person name="Roesemann S."/>
            <person name="Alexander J.E."/>
            <person name="Rich S.A."/>
            <person name="Livny J."/>
            <person name="Vlamakis H."/>
            <person name="Clish C."/>
            <person name="Bullock K."/>
            <person name="Deik A."/>
            <person name="Scott J."/>
            <person name="Pierce K.A."/>
            <person name="Xavier R.J."/>
            <person name="Alm E.J."/>
        </authorList>
    </citation>
    <scope>NUCLEOTIDE SEQUENCE [LARGE SCALE GENOMIC DNA]</scope>
    <source>
        <strain evidence="13 14">BIOML-A15</strain>
    </source>
</reference>
<dbReference type="SUPFAM" id="SSF51445">
    <property type="entry name" value="(Trans)glycosidases"/>
    <property type="match status" value="1"/>
</dbReference>
<keyword evidence="5 11" id="KW-0732">Signal</keyword>
<dbReference type="InterPro" id="IPR001000">
    <property type="entry name" value="GH10_dom"/>
</dbReference>
<keyword evidence="9" id="KW-0326">Glycosidase</keyword>
<dbReference type="PROSITE" id="PS51257">
    <property type="entry name" value="PROKAR_LIPOPROTEIN"/>
    <property type="match status" value="1"/>
</dbReference>
<dbReference type="Proteomes" id="UP000424805">
    <property type="component" value="Unassembled WGS sequence"/>
</dbReference>
<keyword evidence="8" id="KW-0119">Carbohydrate metabolism</keyword>
<evidence type="ECO:0000256" key="10">
    <source>
        <dbReference type="ARBA" id="ARBA00023326"/>
    </source>
</evidence>
<evidence type="ECO:0000256" key="1">
    <source>
        <dbReference type="ARBA" id="ARBA00000681"/>
    </source>
</evidence>
<evidence type="ECO:0000256" key="11">
    <source>
        <dbReference type="SAM" id="SignalP"/>
    </source>
</evidence>
<gene>
    <name evidence="13" type="ORF">F3B90_05810</name>
</gene>
<dbReference type="Pfam" id="PF00331">
    <property type="entry name" value="Glyco_hydro_10"/>
    <property type="match status" value="2"/>
</dbReference>
<dbReference type="InterPro" id="IPR003305">
    <property type="entry name" value="CenC_carb-bd"/>
</dbReference>
<evidence type="ECO:0000256" key="9">
    <source>
        <dbReference type="ARBA" id="ARBA00023295"/>
    </source>
</evidence>
<evidence type="ECO:0000256" key="4">
    <source>
        <dbReference type="ARBA" id="ARBA00022651"/>
    </source>
</evidence>
<dbReference type="PANTHER" id="PTHR31490:SF88">
    <property type="entry name" value="BETA-XYLANASE"/>
    <property type="match status" value="1"/>
</dbReference>
<comment type="caution">
    <text evidence="13">The sequence shown here is derived from an EMBL/GenBank/DDBJ whole genome shotgun (WGS) entry which is preliminary data.</text>
</comment>
<evidence type="ECO:0000259" key="12">
    <source>
        <dbReference type="SMART" id="SM00633"/>
    </source>
</evidence>
<protein>
    <recommendedName>
        <fullName evidence="3">endo-1,4-beta-xylanase</fullName>
        <ecNumber evidence="3">3.2.1.8</ecNumber>
    </recommendedName>
</protein>
<dbReference type="GO" id="GO:0045493">
    <property type="term" value="P:xylan catabolic process"/>
    <property type="evidence" value="ECO:0007669"/>
    <property type="project" value="UniProtKB-KW"/>
</dbReference>
<feature type="chain" id="PRO_5029621420" description="endo-1,4-beta-xylanase" evidence="11">
    <location>
        <begin position="22"/>
        <end position="746"/>
    </location>
</feature>
<dbReference type="EC" id="3.2.1.8" evidence="3"/>
<comment type="similarity">
    <text evidence="2">Belongs to the glycosyl hydrolase 10 (cellulase F) family.</text>
</comment>
<evidence type="ECO:0000256" key="8">
    <source>
        <dbReference type="ARBA" id="ARBA00023277"/>
    </source>
</evidence>
<name>A0A7J4Y1S5_BACOV</name>
<dbReference type="GO" id="GO:0031176">
    <property type="term" value="F:endo-1,4-beta-xylanase activity"/>
    <property type="evidence" value="ECO:0007669"/>
    <property type="project" value="UniProtKB-EC"/>
</dbReference>